<feature type="region of interest" description="Disordered" evidence="5">
    <location>
        <begin position="1588"/>
        <end position="1610"/>
    </location>
</feature>
<dbReference type="Pfam" id="PF13872">
    <property type="entry name" value="AAA_34"/>
    <property type="match status" value="1"/>
</dbReference>
<feature type="compositionally biased region" description="Low complexity" evidence="5">
    <location>
        <begin position="1502"/>
        <end position="1517"/>
    </location>
</feature>
<dbReference type="GO" id="GO:0005634">
    <property type="term" value="C:nucleus"/>
    <property type="evidence" value="ECO:0007669"/>
    <property type="project" value="TreeGrafter"/>
</dbReference>
<evidence type="ECO:0008006" key="11">
    <source>
        <dbReference type="Google" id="ProtNLM"/>
    </source>
</evidence>
<dbReference type="PANTHER" id="PTHR12706:SF13">
    <property type="entry name" value="PROTEIN FORGETTER 1"/>
    <property type="match status" value="1"/>
</dbReference>
<dbReference type="OrthoDB" id="772075at2759"/>
<keyword evidence="3" id="KW-0804">Transcription</keyword>
<dbReference type="EMBL" id="SPHZ02000002">
    <property type="protein sequence ID" value="KAF0930630.1"/>
    <property type="molecule type" value="Genomic_DNA"/>
</dbReference>
<dbReference type="Pfam" id="PF23548">
    <property type="entry name" value="Zn_ribbon_FGT1_2"/>
    <property type="match status" value="3"/>
</dbReference>
<evidence type="ECO:0000256" key="1">
    <source>
        <dbReference type="ARBA" id="ARBA00006992"/>
    </source>
</evidence>
<keyword evidence="10" id="KW-1185">Reference proteome</keyword>
<feature type="region of interest" description="Disordered" evidence="5">
    <location>
        <begin position="1071"/>
        <end position="1099"/>
    </location>
</feature>
<dbReference type="GO" id="GO:0006355">
    <property type="term" value="P:regulation of DNA-templated transcription"/>
    <property type="evidence" value="ECO:0007669"/>
    <property type="project" value="InterPro"/>
</dbReference>
<feature type="compositionally biased region" description="Low complexity" evidence="5">
    <location>
        <begin position="1596"/>
        <end position="1610"/>
    </location>
</feature>
<dbReference type="PANTHER" id="PTHR12706">
    <property type="entry name" value="STRAWBERRY NOTCH-RELATED"/>
    <property type="match status" value="1"/>
</dbReference>
<dbReference type="Pfam" id="PF23547">
    <property type="entry name" value="Zn_ribbon_FGT1_1"/>
    <property type="match status" value="3"/>
</dbReference>
<dbReference type="InterPro" id="IPR039187">
    <property type="entry name" value="SNO_AAA"/>
</dbReference>
<feature type="domain" description="FORGETTER1 first zinc ribbon" evidence="7">
    <location>
        <begin position="1462"/>
        <end position="1495"/>
    </location>
</feature>
<feature type="region of interest" description="Disordered" evidence="5">
    <location>
        <begin position="465"/>
        <end position="532"/>
    </location>
</feature>
<dbReference type="InterPro" id="IPR057024">
    <property type="entry name" value="Znr_FGT1_1"/>
</dbReference>
<evidence type="ECO:0000256" key="2">
    <source>
        <dbReference type="ARBA" id="ARBA00023015"/>
    </source>
</evidence>
<feature type="domain" description="Strawberry notch AAA" evidence="6">
    <location>
        <begin position="1687"/>
        <end position="1987"/>
    </location>
</feature>
<dbReference type="FunFam" id="3.40.50.300:FF:000342">
    <property type="entry name" value="Protein strawberry notch homolog 2"/>
    <property type="match status" value="1"/>
</dbReference>
<dbReference type="InterPro" id="IPR027417">
    <property type="entry name" value="P-loop_NTPase"/>
</dbReference>
<evidence type="ECO:0000259" key="6">
    <source>
        <dbReference type="Pfam" id="PF13872"/>
    </source>
</evidence>
<evidence type="ECO:0000256" key="3">
    <source>
        <dbReference type="ARBA" id="ARBA00023163"/>
    </source>
</evidence>
<gene>
    <name evidence="9" type="ORF">E2562_033825</name>
</gene>
<keyword evidence="2" id="KW-0805">Transcription regulation</keyword>
<dbReference type="InterPro" id="IPR004252">
    <property type="entry name" value="Probable_transposase_24"/>
</dbReference>
<evidence type="ECO:0000256" key="4">
    <source>
        <dbReference type="SAM" id="Coils"/>
    </source>
</evidence>
<feature type="domain" description="FORGETTER1 second zinc ribbon" evidence="8">
    <location>
        <begin position="1543"/>
        <end position="1575"/>
    </location>
</feature>
<proteinExistence type="inferred from homology"/>
<feature type="domain" description="FORGETTER1 first zinc ribbon" evidence="7">
    <location>
        <begin position="755"/>
        <end position="789"/>
    </location>
</feature>
<feature type="region of interest" description="Disordered" evidence="5">
    <location>
        <begin position="1494"/>
        <end position="1538"/>
    </location>
</feature>
<evidence type="ECO:0000256" key="5">
    <source>
        <dbReference type="SAM" id="MobiDB-lite"/>
    </source>
</evidence>
<dbReference type="Proteomes" id="UP000479710">
    <property type="component" value="Unassembled WGS sequence"/>
</dbReference>
<evidence type="ECO:0000259" key="8">
    <source>
        <dbReference type="Pfam" id="PF23548"/>
    </source>
</evidence>
<evidence type="ECO:0000313" key="9">
    <source>
        <dbReference type="EMBL" id="KAF0930630.1"/>
    </source>
</evidence>
<feature type="compositionally biased region" description="Acidic residues" evidence="5">
    <location>
        <begin position="483"/>
        <end position="493"/>
    </location>
</feature>
<feature type="domain" description="FORGETTER1 first zinc ribbon" evidence="7">
    <location>
        <begin position="18"/>
        <end position="52"/>
    </location>
</feature>
<protein>
    <recommendedName>
        <fullName evidence="11">Strawberry notch AAA domain-containing protein</fullName>
    </recommendedName>
</protein>
<feature type="compositionally biased region" description="Basic and acidic residues" evidence="5">
    <location>
        <begin position="519"/>
        <end position="529"/>
    </location>
</feature>
<organism evidence="9 10">
    <name type="scientific">Oryza meyeriana var. granulata</name>
    <dbReference type="NCBI Taxonomy" id="110450"/>
    <lineage>
        <taxon>Eukaryota</taxon>
        <taxon>Viridiplantae</taxon>
        <taxon>Streptophyta</taxon>
        <taxon>Embryophyta</taxon>
        <taxon>Tracheophyta</taxon>
        <taxon>Spermatophyta</taxon>
        <taxon>Magnoliopsida</taxon>
        <taxon>Liliopsida</taxon>
        <taxon>Poales</taxon>
        <taxon>Poaceae</taxon>
        <taxon>BOP clade</taxon>
        <taxon>Oryzoideae</taxon>
        <taxon>Oryzeae</taxon>
        <taxon>Oryzinae</taxon>
        <taxon>Oryza</taxon>
        <taxon>Oryza meyeriana</taxon>
    </lineage>
</organism>
<feature type="compositionally biased region" description="Low complexity" evidence="5">
    <location>
        <begin position="1527"/>
        <end position="1537"/>
    </location>
</feature>
<dbReference type="GO" id="GO:0042393">
    <property type="term" value="F:histone binding"/>
    <property type="evidence" value="ECO:0007669"/>
    <property type="project" value="TreeGrafter"/>
</dbReference>
<dbReference type="Gene3D" id="3.40.50.300">
    <property type="entry name" value="P-loop containing nucleotide triphosphate hydrolases"/>
    <property type="match status" value="1"/>
</dbReference>
<keyword evidence="4" id="KW-0175">Coiled coil</keyword>
<dbReference type="SUPFAM" id="SSF52540">
    <property type="entry name" value="P-loop containing nucleoside triphosphate hydrolases"/>
    <property type="match status" value="1"/>
</dbReference>
<sequence length="2192" mass="240935">MAPGRPAAAAAEASPEPLEVRCAGCGETLEVEPGLTEFICPDCAMPQSLPPELMPPPPPRRKALPLPRGAADVRGARLPCGACGALLSVPVGLARCACPICGAELAVDTERLRHYLLSSAAVEGAIPVVPIGASSSPPILQVREVHEEHPNVVSRTGLIQAEPNNQLNCMGQAQTKRPNQLILEQTEPYHHSDCMIDGEGIHEANEIITRYHKQRNRESIGHGIITAEKRQEKPLNKFRHQAQDQHSSYALCTKKTHLDRRDRVNEAHADAIDPTVFSESGCIALINETNTMRINCTTVLSVGPKPINIDKNHSQAPNPKQIIQKQPTYIAISSENAQDKDADGAIHVQEKQRGTVNQANHTQEACTQLDNQIVAGHSSRRVRCSEKEQSEPFSSTIRKRKMKSLVANSSSGLELRRSKRLAKDSPAAKDKEHDKNKFFELQVSQNDQVSPLVMDTESIHRDLVESQAASSTGHMAAAITDSEPSESEPDDLYEPSPDQGLSNSPDIDRIINICPSSSPRHEIPEKGSDDFDNFQLTTPPHSSRIDMSDPECFARNYIPEEVRKALGKLRSKSLFENVMSQASSGDVHVLTDSEEHDEPWTMAHQNVGTKRNQGRGRGLTLCLKVWTLPKDVRIPVLLNASGEPIGKEAGTLSSFLGALARDGILSPLTHQDWRRVPEKNKDVMYHIVKLKFDIAPVAEFWILKCIGKKWKSWKALLKQKHYDMHETVEERLADRNPRVLKEQWQYLVAYWAEILEVRCAGCGETLEVERGLMEFVCPDCATPQSLPPELMPPPPPPRQRALPLPRGAADAWGARLPCGSCGELLSVPVGLSRCACPLCGAELAVDSARLRNYILSSAAAAAVPLACSSAQPILGAREVYFDRQSKRIGRHGKPETRTGVDSNLTLKKQDLLVSPNQLGHINQKHVPPNYEAQKKHIEVKNCKQPANQAQKKNRKGLMASSNSGLQLRCSKRLAKDSVAVVENEPVESDPVDLQVSSPNCQVAAVAISSEPIEQEPIQHQSPSPNCEVSVSMTAAKSVESEHHEDCAFSLHQSMSDPPDIDRIVAGLCHSTSSVHEKPREISSEPDDLDLATTPSNPDMSDPERFAQHYCQIFPLEVRRALAKKTSNSSLDRLTSEECSDEEFLHDFPDIEQARDCQKPPGQHIGSKRKKVQGRGPTIYVKMWTLPEGVRLPVSLNNSGLPIGKNAAMFGNFLGTLAQDGILAPLSYQKWKSIPKENKDAMWHIVKLKFDVAPSSESLLLKCLRTKWRNWRCNLKRKHFDSHKTEEERLADCDPRVLKEQWRYLVSYWNTEEAKAASARCKASRAKSTYINTTGSKSFAWILDEESCSRDQARKRSDDLTAMGAKRRGRTHNYEPGACPSDLKEKAALKASFKEAVDAKKTAENEAATLRKKMMVMEESQKKLQEDLANMRNTVSAMQKMMSNGGLPDGLMGASTAPPSFQQVRCAGCRGVLAVAPGMTEFICPKCGMAQRLPPQLMPKPPSSSSSSSPASKSSSATPAPPAPAPPRRGAAPPQAQGVDPTKIQLPCANCQAVLNVPHGLARFRCPQCGVELAVDLAKLQDFLASSNNAAAPPDPAATVPPASGPELRAPSVPVPPLVPFLPVLKPGMTQTPQLVPGALIPMVLPITDPPEVINEVAIDVEREEDEGGTVGETFTDYRPPKLSLGLPHPDPIVETSSLSAVQPPEPTYSLNIMDELDETKALSCLQIETLVYACQRHLYHLPTGDRAGFFIGDGAGVGKGRTIAGLIWENWQQGRHKAVWVSIGSDLKYDARRDLDDVGAKCVQVHPLNKLPYSKLDSKAIGIKNGVIFVTYSSLIASSERGRSRLQQLVQWCGQEFDGLLVFDECHKAKNLIPDAGSQPTRTGKAVLEIQEKLPEARVVYCSATGASEPRNLGYMVRLGLWGDGTSFQNFPQFLGSLEKGGVGALELVAMDMKARGMYVCRTLSYKGVDFDIVEAPLEERMMNMYRKAAEFWAEFRLELLSAGESFTEGISNQIWRLYWASHQRFFRHMCMSAKVPAVVKLAKEALAENKCVVVGLQSTGEARTEEAITKYGVEMEDFVSGPRELLLKLVEENYPLPPKPDSFQQGEEKVTEINRKRHSAPDVSFKGRVRKVAKVVEVSDDDSDDYSPYICMNDSGYTWQPGNLIGGSVMELLVIAKVASLDTPVMACTTV</sequence>
<dbReference type="Pfam" id="PF03004">
    <property type="entry name" value="Transposase_24"/>
    <property type="match status" value="1"/>
</dbReference>
<dbReference type="GO" id="GO:0031490">
    <property type="term" value="F:chromatin DNA binding"/>
    <property type="evidence" value="ECO:0007669"/>
    <property type="project" value="TreeGrafter"/>
</dbReference>
<evidence type="ECO:0000313" key="10">
    <source>
        <dbReference type="Proteomes" id="UP000479710"/>
    </source>
</evidence>
<dbReference type="InterPro" id="IPR057025">
    <property type="entry name" value="Znr_FGT1_2"/>
</dbReference>
<feature type="compositionally biased region" description="Basic and acidic residues" evidence="5">
    <location>
        <begin position="421"/>
        <end position="437"/>
    </location>
</feature>
<dbReference type="InterPro" id="IPR026741">
    <property type="entry name" value="SNO"/>
</dbReference>
<name>A0A6G1F155_9ORYZ</name>
<feature type="domain" description="FORGETTER1 second zinc ribbon" evidence="8">
    <location>
        <begin position="814"/>
        <end position="847"/>
    </location>
</feature>
<evidence type="ECO:0000259" key="7">
    <source>
        <dbReference type="Pfam" id="PF23547"/>
    </source>
</evidence>
<feature type="region of interest" description="Disordered" evidence="5">
    <location>
        <begin position="378"/>
        <end position="437"/>
    </location>
</feature>
<comment type="caution">
    <text evidence="9">The sequence shown here is derived from an EMBL/GenBank/DDBJ whole genome shotgun (WGS) entry which is preliminary data.</text>
</comment>
<feature type="coiled-coil region" evidence="4">
    <location>
        <begin position="1385"/>
        <end position="1440"/>
    </location>
</feature>
<accession>A0A6G1F155</accession>
<reference evidence="9 10" key="1">
    <citation type="submission" date="2019-11" db="EMBL/GenBank/DDBJ databases">
        <title>Whole genome sequence of Oryza granulata.</title>
        <authorList>
            <person name="Li W."/>
        </authorList>
    </citation>
    <scope>NUCLEOTIDE SEQUENCE [LARGE SCALE GENOMIC DNA]</scope>
    <source>
        <strain evidence="10">cv. Menghai</strain>
        <tissue evidence="9">Leaf</tissue>
    </source>
</reference>
<feature type="domain" description="FORGETTER1 second zinc ribbon" evidence="8">
    <location>
        <begin position="76"/>
        <end position="109"/>
    </location>
</feature>
<comment type="similarity">
    <text evidence="1">Belongs to the SBNO family.</text>
</comment>